<keyword evidence="3 8" id="KW-0813">Transport</keyword>
<feature type="transmembrane region" description="Helical" evidence="9">
    <location>
        <begin position="310"/>
        <end position="331"/>
    </location>
</feature>
<dbReference type="PROSITE" id="PS50850">
    <property type="entry name" value="MFS"/>
    <property type="match status" value="1"/>
</dbReference>
<dbReference type="InterPro" id="IPR036259">
    <property type="entry name" value="MFS_trans_sf"/>
</dbReference>
<gene>
    <name evidence="11" type="ORF">WB403_30680</name>
</gene>
<feature type="transmembrane region" description="Helical" evidence="9">
    <location>
        <begin position="21"/>
        <end position="38"/>
    </location>
</feature>
<feature type="transmembrane region" description="Helical" evidence="9">
    <location>
        <begin position="58"/>
        <end position="79"/>
    </location>
</feature>
<feature type="transmembrane region" description="Helical" evidence="9">
    <location>
        <begin position="408"/>
        <end position="429"/>
    </location>
</feature>
<dbReference type="PANTHER" id="PTHR48020:SF12">
    <property type="entry name" value="PROTON MYO-INOSITOL COTRANSPORTER"/>
    <property type="match status" value="1"/>
</dbReference>
<evidence type="ECO:0000256" key="9">
    <source>
        <dbReference type="SAM" id="Phobius"/>
    </source>
</evidence>
<keyword evidence="4" id="KW-1003">Cell membrane</keyword>
<evidence type="ECO:0000256" key="5">
    <source>
        <dbReference type="ARBA" id="ARBA00022692"/>
    </source>
</evidence>
<evidence type="ECO:0000256" key="3">
    <source>
        <dbReference type="ARBA" id="ARBA00022448"/>
    </source>
</evidence>
<feature type="transmembrane region" description="Helical" evidence="9">
    <location>
        <begin position="441"/>
        <end position="459"/>
    </location>
</feature>
<proteinExistence type="inferred from homology"/>
<feature type="transmembrane region" description="Helical" evidence="9">
    <location>
        <begin position="338"/>
        <end position="358"/>
    </location>
</feature>
<dbReference type="InterPro" id="IPR005828">
    <property type="entry name" value="MFS_sugar_transport-like"/>
</dbReference>
<evidence type="ECO:0000256" key="8">
    <source>
        <dbReference type="RuleBase" id="RU003346"/>
    </source>
</evidence>
<dbReference type="InterPro" id="IPR003663">
    <property type="entry name" value="Sugar/inositol_transpt"/>
</dbReference>
<dbReference type="SUPFAM" id="SSF103473">
    <property type="entry name" value="MFS general substrate transporter"/>
    <property type="match status" value="1"/>
</dbReference>
<evidence type="ECO:0000256" key="4">
    <source>
        <dbReference type="ARBA" id="ARBA00022475"/>
    </source>
</evidence>
<keyword evidence="6 9" id="KW-1133">Transmembrane helix</keyword>
<evidence type="ECO:0000256" key="2">
    <source>
        <dbReference type="ARBA" id="ARBA00010992"/>
    </source>
</evidence>
<organism evidence="11 12">
    <name type="scientific">Streptomyces brasiliscabiei</name>
    <dbReference type="NCBI Taxonomy" id="2736302"/>
    <lineage>
        <taxon>Bacteria</taxon>
        <taxon>Bacillati</taxon>
        <taxon>Actinomycetota</taxon>
        <taxon>Actinomycetes</taxon>
        <taxon>Kitasatosporales</taxon>
        <taxon>Streptomycetaceae</taxon>
        <taxon>Streptomyces</taxon>
    </lineage>
</organism>
<dbReference type="EMBL" id="JBBAYM010000023">
    <property type="protein sequence ID" value="MEI5613522.1"/>
    <property type="molecule type" value="Genomic_DNA"/>
</dbReference>
<dbReference type="PROSITE" id="PS00216">
    <property type="entry name" value="SUGAR_TRANSPORT_1"/>
    <property type="match status" value="1"/>
</dbReference>
<dbReference type="RefSeq" id="WP_336540661.1">
    <property type="nucleotide sequence ID" value="NZ_JBBAYL010000020.1"/>
</dbReference>
<dbReference type="PROSITE" id="PS00217">
    <property type="entry name" value="SUGAR_TRANSPORT_2"/>
    <property type="match status" value="1"/>
</dbReference>
<feature type="transmembrane region" description="Helical" evidence="9">
    <location>
        <begin position="191"/>
        <end position="210"/>
    </location>
</feature>
<accession>A0ABU8GJZ7</accession>
<comment type="caution">
    <text evidence="11">The sequence shown here is derived from an EMBL/GenBank/DDBJ whole genome shotgun (WGS) entry which is preliminary data.</text>
</comment>
<evidence type="ECO:0000313" key="11">
    <source>
        <dbReference type="EMBL" id="MEI5613522.1"/>
    </source>
</evidence>
<dbReference type="InterPro" id="IPR020846">
    <property type="entry name" value="MFS_dom"/>
</dbReference>
<dbReference type="CDD" id="cd17359">
    <property type="entry name" value="MFS_XylE_like"/>
    <property type="match status" value="1"/>
</dbReference>
<feature type="transmembrane region" description="Helical" evidence="9">
    <location>
        <begin position="116"/>
        <end position="137"/>
    </location>
</feature>
<feature type="transmembrane region" description="Helical" evidence="9">
    <location>
        <begin position="91"/>
        <end position="110"/>
    </location>
</feature>
<feature type="domain" description="Major facilitator superfamily (MFS) profile" evidence="10">
    <location>
        <begin position="25"/>
        <end position="463"/>
    </location>
</feature>
<sequence length="471" mass="50207">MTSTAQPGAGARGAHPDHLSHVIFIAAAAAMGGFLFGYDSAVINGAVEAIRHRYDIGSTALAQVIAIALIGCAVGAATAGRIADRIGRIRCMQIAAALFTVSAVGSALPFALWDLAFWRIVGGFAIGMASVIGPAYIAEVAPPAYRGRLGSFQQAAIVVGIALSQLVNWGILNAADGDQRGELLGLEAWQVMLGVMVVPAVLYGLLSFAIPESPRFLISVGKRERAREVLAEVEGGDTDLDARVAEIESAMHREHKSTFKDLLGGSFLFRPIVWIGIGLSVFQQFVGINVAFYYSATLWQSVGVDPAESFFYSFTTSIINIVGTVIAMIFVDRIGRKPLALIGSVGMVLALALEAWAFSFDLVDGKLPAIQGWVALIAAHAFVLFFALSWGVVVWVMLGEMFPNRIRAAALGVAASAQWIANWAITASFPSLADWNLSVTYLIYTVFAALSIPFVLKFVKETKGKSLEEMG</sequence>
<name>A0ABU8GJZ7_9ACTN</name>
<evidence type="ECO:0000256" key="6">
    <source>
        <dbReference type="ARBA" id="ARBA00022989"/>
    </source>
</evidence>
<dbReference type="InterPro" id="IPR005829">
    <property type="entry name" value="Sugar_transporter_CS"/>
</dbReference>
<evidence type="ECO:0000259" key="10">
    <source>
        <dbReference type="PROSITE" id="PS50850"/>
    </source>
</evidence>
<keyword evidence="5 9" id="KW-0812">Transmembrane</keyword>
<dbReference type="InterPro" id="IPR050814">
    <property type="entry name" value="Myo-inositol_Transporter"/>
</dbReference>
<evidence type="ECO:0000313" key="12">
    <source>
        <dbReference type="Proteomes" id="UP001365781"/>
    </source>
</evidence>
<dbReference type="Pfam" id="PF00083">
    <property type="entry name" value="Sugar_tr"/>
    <property type="match status" value="1"/>
</dbReference>
<keyword evidence="7 9" id="KW-0472">Membrane</keyword>
<feature type="transmembrane region" description="Helical" evidence="9">
    <location>
        <begin position="149"/>
        <end position="171"/>
    </location>
</feature>
<keyword evidence="12" id="KW-1185">Reference proteome</keyword>
<dbReference type="Gene3D" id="1.20.1250.20">
    <property type="entry name" value="MFS general substrate transporter like domains"/>
    <property type="match status" value="1"/>
</dbReference>
<comment type="subcellular location">
    <subcellularLocation>
        <location evidence="1">Cell membrane</location>
        <topology evidence="1">Multi-pass membrane protein</topology>
    </subcellularLocation>
</comment>
<feature type="transmembrane region" description="Helical" evidence="9">
    <location>
        <begin position="370"/>
        <end position="396"/>
    </location>
</feature>
<evidence type="ECO:0000256" key="7">
    <source>
        <dbReference type="ARBA" id="ARBA00023136"/>
    </source>
</evidence>
<dbReference type="PRINTS" id="PR00171">
    <property type="entry name" value="SUGRTRNSPORT"/>
</dbReference>
<protein>
    <submittedName>
        <fullName evidence="11">Sugar porter family MFS transporter</fullName>
    </submittedName>
</protein>
<feature type="transmembrane region" description="Helical" evidence="9">
    <location>
        <begin position="272"/>
        <end position="294"/>
    </location>
</feature>
<dbReference type="PANTHER" id="PTHR48020">
    <property type="entry name" value="PROTON MYO-INOSITOL COTRANSPORTER"/>
    <property type="match status" value="1"/>
</dbReference>
<dbReference type="Proteomes" id="UP001365781">
    <property type="component" value="Unassembled WGS sequence"/>
</dbReference>
<evidence type="ECO:0000256" key="1">
    <source>
        <dbReference type="ARBA" id="ARBA00004651"/>
    </source>
</evidence>
<reference evidence="11 12" key="1">
    <citation type="submission" date="2024-03" db="EMBL/GenBank/DDBJ databases">
        <title>First Report of Pectobacterium brasiliscabiei causing potato scab in china.</title>
        <authorList>
            <person name="Handique U."/>
        </authorList>
    </citation>
    <scope>NUCLEOTIDE SEQUENCE [LARGE SCALE GENOMIC DNA]</scope>
    <source>
        <strain evidence="11 12">ZRIMU1503</strain>
    </source>
</reference>
<dbReference type="NCBIfam" id="TIGR00879">
    <property type="entry name" value="SP"/>
    <property type="match status" value="1"/>
</dbReference>
<dbReference type="InterPro" id="IPR047984">
    <property type="entry name" value="XylE-like"/>
</dbReference>
<comment type="similarity">
    <text evidence="2 8">Belongs to the major facilitator superfamily. Sugar transporter (TC 2.A.1.1) family.</text>
</comment>